<evidence type="ECO:0000256" key="1">
    <source>
        <dbReference type="PROSITE-ProRule" id="PRU00510"/>
    </source>
</evidence>
<dbReference type="InterPro" id="IPR037187">
    <property type="entry name" value="DnaK_N"/>
</dbReference>
<gene>
    <name evidence="2" type="ORF">HY473_02530</name>
</gene>
<dbReference type="PROSITE" id="PS51128">
    <property type="entry name" value="ZF_DKSA_2"/>
    <property type="match status" value="1"/>
</dbReference>
<proteinExistence type="predicted"/>
<evidence type="ECO:0008006" key="4">
    <source>
        <dbReference type="Google" id="ProtNLM"/>
    </source>
</evidence>
<comment type="caution">
    <text evidence="2">The sequence shown here is derived from an EMBL/GenBank/DDBJ whole genome shotgun (WGS) entry which is preliminary data.</text>
</comment>
<evidence type="ECO:0000313" key="2">
    <source>
        <dbReference type="EMBL" id="MBI4132937.1"/>
    </source>
</evidence>
<feature type="zinc finger region" description="dksA C4-type" evidence="1">
    <location>
        <begin position="96"/>
        <end position="120"/>
    </location>
</feature>
<name>A0A932YWU5_9BACT</name>
<accession>A0A932YWU5</accession>
<dbReference type="Proteomes" id="UP000756703">
    <property type="component" value="Unassembled WGS sequence"/>
</dbReference>
<evidence type="ECO:0000313" key="3">
    <source>
        <dbReference type="Proteomes" id="UP000756703"/>
    </source>
</evidence>
<reference evidence="2" key="1">
    <citation type="submission" date="2020-07" db="EMBL/GenBank/DDBJ databases">
        <title>Huge and variable diversity of episymbiotic CPR bacteria and DPANN archaea in groundwater ecosystems.</title>
        <authorList>
            <person name="He C.Y."/>
            <person name="Keren R."/>
            <person name="Whittaker M."/>
            <person name="Farag I.F."/>
            <person name="Doudna J."/>
            <person name="Cate J.H.D."/>
            <person name="Banfield J.F."/>
        </authorList>
    </citation>
    <scope>NUCLEOTIDE SEQUENCE</scope>
    <source>
        <strain evidence="2">NC_groundwater_1225_Ag_S-0.1um_56_177</strain>
    </source>
</reference>
<dbReference type="EMBL" id="JACQMI010000017">
    <property type="protein sequence ID" value="MBI4132937.1"/>
    <property type="molecule type" value="Genomic_DNA"/>
</dbReference>
<protein>
    <recommendedName>
        <fullName evidence="4">DksA C4-type domain-containing protein</fullName>
    </recommendedName>
</protein>
<sequence length="121" mass="13437">MSNTPFGKAFIEEQQQLLLVKKEQLEQDLSSRGTKKGSDAADYRTTYQEYGDDEESNAAEYAQTEINLGVVEKLEDELRGVNAALLRIQDGTYGLDPKTGKAIREERLKANPAARSDIVPS</sequence>
<dbReference type="PANTHER" id="PTHR33823">
    <property type="entry name" value="RNA POLYMERASE-BINDING TRANSCRIPTION FACTOR DKSA-RELATED"/>
    <property type="match status" value="1"/>
</dbReference>
<organism evidence="2 3">
    <name type="scientific">Candidatus Sungiibacteriota bacterium</name>
    <dbReference type="NCBI Taxonomy" id="2750080"/>
    <lineage>
        <taxon>Bacteria</taxon>
        <taxon>Candidatus Sungiibacteriota</taxon>
    </lineage>
</organism>
<dbReference type="PANTHER" id="PTHR33823:SF4">
    <property type="entry name" value="GENERAL STRESS PROTEIN 16O"/>
    <property type="match status" value="1"/>
</dbReference>
<dbReference type="SUPFAM" id="SSF109635">
    <property type="entry name" value="DnaK suppressor protein DksA, alpha-hairpin domain"/>
    <property type="match status" value="1"/>
</dbReference>
<dbReference type="AlphaFoldDB" id="A0A932YWU5"/>
<dbReference type="Gene3D" id="1.20.120.910">
    <property type="entry name" value="DksA, coiled-coil domain"/>
    <property type="match status" value="1"/>
</dbReference>